<dbReference type="InterPro" id="IPR000477">
    <property type="entry name" value="RT_dom"/>
</dbReference>
<evidence type="ECO:0000313" key="3">
    <source>
        <dbReference type="EMBL" id="KAK2654122.1"/>
    </source>
</evidence>
<evidence type="ECO:0008006" key="5">
    <source>
        <dbReference type="Google" id="ProtNLM"/>
    </source>
</evidence>
<dbReference type="Proteomes" id="UP001280121">
    <property type="component" value="Unassembled WGS sequence"/>
</dbReference>
<gene>
    <name evidence="3" type="ORF">Ddye_013978</name>
</gene>
<evidence type="ECO:0000259" key="2">
    <source>
        <dbReference type="Pfam" id="PF13966"/>
    </source>
</evidence>
<feature type="domain" description="Reverse transcriptase zinc-binding" evidence="2">
    <location>
        <begin position="211"/>
        <end position="302"/>
    </location>
</feature>
<dbReference type="Pfam" id="PF13966">
    <property type="entry name" value="zf-RVT"/>
    <property type="match status" value="1"/>
</dbReference>
<organism evidence="3 4">
    <name type="scientific">Dipteronia dyeriana</name>
    <dbReference type="NCBI Taxonomy" id="168575"/>
    <lineage>
        <taxon>Eukaryota</taxon>
        <taxon>Viridiplantae</taxon>
        <taxon>Streptophyta</taxon>
        <taxon>Embryophyta</taxon>
        <taxon>Tracheophyta</taxon>
        <taxon>Spermatophyta</taxon>
        <taxon>Magnoliopsida</taxon>
        <taxon>eudicotyledons</taxon>
        <taxon>Gunneridae</taxon>
        <taxon>Pentapetalae</taxon>
        <taxon>rosids</taxon>
        <taxon>malvids</taxon>
        <taxon>Sapindales</taxon>
        <taxon>Sapindaceae</taxon>
        <taxon>Hippocastanoideae</taxon>
        <taxon>Acereae</taxon>
        <taxon>Dipteronia</taxon>
    </lineage>
</organism>
<dbReference type="Pfam" id="PF00078">
    <property type="entry name" value="RVT_1"/>
    <property type="match status" value="1"/>
</dbReference>
<evidence type="ECO:0000313" key="4">
    <source>
        <dbReference type="Proteomes" id="UP001280121"/>
    </source>
</evidence>
<sequence length="344" mass="39489">MSDFRPISLCNVLYKIVVKALANSFRNVLGEVISETRSTFIPRRLISDNAIVGFECIHALRNQKKGKKGALALKLDMSKAYYRVEWVFLESMMMKMGFSVAWIERIMSFMWGEGGELLEASSRWRIGKGASVSIYRDHWIPRPITFKVISPLVLGESTSMQMLKTVTGSWNVELVKETFMMEDVDLILSLPCSSSNVTDSFMWHYDKLGTFSVKSTYHLGCNLASNSSSSGLNLSNSWWKFLWRIKFSSKVKLLVWRACHNWILSNVNLAMRGMKMDCICPLCSTKLESTIHALWFCPILKKVRTMCSLFRNFKVTEGMQFMDFTIICMNQLLPVEMELLCMIL</sequence>
<feature type="domain" description="Reverse transcriptase" evidence="1">
    <location>
        <begin position="2"/>
        <end position="120"/>
    </location>
</feature>
<reference evidence="3" key="1">
    <citation type="journal article" date="2023" name="Plant J.">
        <title>Genome sequences and population genomics provide insights into the demographic history, inbreeding, and mutation load of two 'living fossil' tree species of Dipteronia.</title>
        <authorList>
            <person name="Feng Y."/>
            <person name="Comes H.P."/>
            <person name="Chen J."/>
            <person name="Zhu S."/>
            <person name="Lu R."/>
            <person name="Zhang X."/>
            <person name="Li P."/>
            <person name="Qiu J."/>
            <person name="Olsen K.M."/>
            <person name="Qiu Y."/>
        </authorList>
    </citation>
    <scope>NUCLEOTIDE SEQUENCE</scope>
    <source>
        <strain evidence="3">KIB01</strain>
    </source>
</reference>
<proteinExistence type="predicted"/>
<dbReference type="PANTHER" id="PTHR46890">
    <property type="entry name" value="NON-LTR RETROLELEMENT REVERSE TRANSCRIPTASE-LIKE PROTEIN-RELATED"/>
    <property type="match status" value="1"/>
</dbReference>
<dbReference type="AlphaFoldDB" id="A0AAD9X7F7"/>
<accession>A0AAD9X7F7</accession>
<dbReference type="InterPro" id="IPR026960">
    <property type="entry name" value="RVT-Znf"/>
</dbReference>
<dbReference type="EMBL" id="JANJYI010000004">
    <property type="protein sequence ID" value="KAK2654122.1"/>
    <property type="molecule type" value="Genomic_DNA"/>
</dbReference>
<dbReference type="InterPro" id="IPR052343">
    <property type="entry name" value="Retrotransposon-Effector_Assoc"/>
</dbReference>
<name>A0AAD9X7F7_9ROSI</name>
<keyword evidence="4" id="KW-1185">Reference proteome</keyword>
<evidence type="ECO:0000259" key="1">
    <source>
        <dbReference type="Pfam" id="PF00078"/>
    </source>
</evidence>
<dbReference type="PANTHER" id="PTHR46890:SF48">
    <property type="entry name" value="RNA-DIRECTED DNA POLYMERASE"/>
    <property type="match status" value="1"/>
</dbReference>
<comment type="caution">
    <text evidence="3">The sequence shown here is derived from an EMBL/GenBank/DDBJ whole genome shotgun (WGS) entry which is preliminary data.</text>
</comment>
<protein>
    <recommendedName>
        <fullName evidence="5">Reverse transcriptase zinc-binding domain-containing protein</fullName>
    </recommendedName>
</protein>